<dbReference type="PANTHER" id="PTHR43677">
    <property type="entry name" value="SHORT-CHAIN DEHYDROGENASE/REDUCTASE"/>
    <property type="match status" value="1"/>
</dbReference>
<dbReference type="InterPro" id="IPR036291">
    <property type="entry name" value="NAD(P)-bd_dom_sf"/>
</dbReference>
<dbReference type="AlphaFoldDB" id="A0AAV3X6A0"/>
<dbReference type="Proteomes" id="UP001050975">
    <property type="component" value="Unassembled WGS sequence"/>
</dbReference>
<feature type="domain" description="Enoyl reductase (ER)" evidence="1">
    <location>
        <begin position="10"/>
        <end position="329"/>
    </location>
</feature>
<dbReference type="RefSeq" id="WP_226579442.1">
    <property type="nucleotide sequence ID" value="NZ_BLAY01000031.1"/>
</dbReference>
<dbReference type="SMART" id="SM00829">
    <property type="entry name" value="PKS_ER"/>
    <property type="match status" value="1"/>
</dbReference>
<gene>
    <name evidence="2" type="ORF">MiSe_23920</name>
</gene>
<dbReference type="InterPro" id="IPR051397">
    <property type="entry name" value="Zn-ADH-like_protein"/>
</dbReference>
<evidence type="ECO:0000259" key="1">
    <source>
        <dbReference type="SMART" id="SM00829"/>
    </source>
</evidence>
<dbReference type="InterPro" id="IPR013149">
    <property type="entry name" value="ADH-like_C"/>
</dbReference>
<dbReference type="InterPro" id="IPR020843">
    <property type="entry name" value="ER"/>
</dbReference>
<dbReference type="GO" id="GO:0016491">
    <property type="term" value="F:oxidoreductase activity"/>
    <property type="evidence" value="ECO:0007669"/>
    <property type="project" value="InterPro"/>
</dbReference>
<dbReference type="InterPro" id="IPR013154">
    <property type="entry name" value="ADH-like_N"/>
</dbReference>
<dbReference type="Gene3D" id="3.40.50.720">
    <property type="entry name" value="NAD(P)-binding Rossmann-like Domain"/>
    <property type="match status" value="1"/>
</dbReference>
<dbReference type="CDD" id="cd08241">
    <property type="entry name" value="QOR1"/>
    <property type="match status" value="1"/>
</dbReference>
<keyword evidence="3" id="KW-1185">Reference proteome</keyword>
<proteinExistence type="predicted"/>
<organism evidence="2 3">
    <name type="scientific">Microseira wollei NIES-4236</name>
    <dbReference type="NCBI Taxonomy" id="2530354"/>
    <lineage>
        <taxon>Bacteria</taxon>
        <taxon>Bacillati</taxon>
        <taxon>Cyanobacteriota</taxon>
        <taxon>Cyanophyceae</taxon>
        <taxon>Oscillatoriophycideae</taxon>
        <taxon>Aerosakkonematales</taxon>
        <taxon>Aerosakkonemataceae</taxon>
        <taxon>Microseira</taxon>
    </lineage>
</organism>
<comment type="caution">
    <text evidence="2">The sequence shown here is derived from an EMBL/GenBank/DDBJ whole genome shotgun (WGS) entry which is preliminary data.</text>
</comment>
<dbReference type="Pfam" id="PF08240">
    <property type="entry name" value="ADH_N"/>
    <property type="match status" value="1"/>
</dbReference>
<dbReference type="SUPFAM" id="SSF50129">
    <property type="entry name" value="GroES-like"/>
    <property type="match status" value="1"/>
</dbReference>
<accession>A0AAV3X6A0</accession>
<name>A0AAV3X6A0_9CYAN</name>
<evidence type="ECO:0000313" key="2">
    <source>
        <dbReference type="EMBL" id="GET37638.1"/>
    </source>
</evidence>
<dbReference type="InterPro" id="IPR011032">
    <property type="entry name" value="GroES-like_sf"/>
</dbReference>
<protein>
    <submittedName>
        <fullName evidence="2">Alcohol dehydrogenases and quinone oxidoreductases</fullName>
    </submittedName>
</protein>
<dbReference type="Gene3D" id="3.90.180.10">
    <property type="entry name" value="Medium-chain alcohol dehydrogenases, catalytic domain"/>
    <property type="match status" value="1"/>
</dbReference>
<reference evidence="2" key="1">
    <citation type="submission" date="2019-10" db="EMBL/GenBank/DDBJ databases">
        <title>Draft genome sequece of Microseira wollei NIES-4236.</title>
        <authorList>
            <person name="Yamaguchi H."/>
            <person name="Suzuki S."/>
            <person name="Kawachi M."/>
        </authorList>
    </citation>
    <scope>NUCLEOTIDE SEQUENCE</scope>
    <source>
        <strain evidence="2">NIES-4236</strain>
    </source>
</reference>
<sequence length="332" mass="35161">MKALKIQKFADRSAMQVQEVADVQPSVDRVVVRVRAAGVNPADWYVVNGLFQIPPALPFTPGFEAAGEVISVGERVTDIQPGTRVLIALPYLNNGTADFGAFAEQAVVPAKNVVPIPDGVDFAIAAAIPVMYGTAYVALKHRAQLQAGETVLVTGATGATGTAAVQIAKHLGATVIATTSGAEKVQRVKELGADYAIDYRQEDIATRLKEITQGKGVNVAFETVGGDIFEAVVQSMASEGRLLPIGMASGVIPEVSTIRLLAGNFSIVGIDFAHYTVHQLDLVRQGLAEILSRHQSGIFKDLKLKTMPLDEAVEAIDRVHQGAGSKVVLTIK</sequence>
<dbReference type="SUPFAM" id="SSF51735">
    <property type="entry name" value="NAD(P)-binding Rossmann-fold domains"/>
    <property type="match status" value="1"/>
</dbReference>
<evidence type="ECO:0000313" key="3">
    <source>
        <dbReference type="Proteomes" id="UP001050975"/>
    </source>
</evidence>
<dbReference type="EMBL" id="BLAY01000031">
    <property type="protein sequence ID" value="GET37638.1"/>
    <property type="molecule type" value="Genomic_DNA"/>
</dbReference>
<dbReference type="PANTHER" id="PTHR43677:SF4">
    <property type="entry name" value="QUINONE OXIDOREDUCTASE-LIKE PROTEIN 2"/>
    <property type="match status" value="1"/>
</dbReference>
<dbReference type="Pfam" id="PF00107">
    <property type="entry name" value="ADH_zinc_N"/>
    <property type="match status" value="1"/>
</dbReference>